<organism evidence="1 2">
    <name type="scientific">Penicillium cf. griseofulvum</name>
    <dbReference type="NCBI Taxonomy" id="2972120"/>
    <lineage>
        <taxon>Eukaryota</taxon>
        <taxon>Fungi</taxon>
        <taxon>Dikarya</taxon>
        <taxon>Ascomycota</taxon>
        <taxon>Pezizomycotina</taxon>
        <taxon>Eurotiomycetes</taxon>
        <taxon>Eurotiomycetidae</taxon>
        <taxon>Eurotiales</taxon>
        <taxon>Aspergillaceae</taxon>
        <taxon>Penicillium</taxon>
    </lineage>
</organism>
<comment type="caution">
    <text evidence="1">The sequence shown here is derived from an EMBL/GenBank/DDBJ whole genome shotgun (WGS) entry which is preliminary data.</text>
</comment>
<reference evidence="1" key="1">
    <citation type="submission" date="2022-11" db="EMBL/GenBank/DDBJ databases">
        <authorList>
            <person name="Petersen C."/>
        </authorList>
    </citation>
    <scope>NUCLEOTIDE SEQUENCE</scope>
    <source>
        <strain evidence="1">IBT 16849</strain>
    </source>
</reference>
<name>A0A9W9M5Z8_9EURO</name>
<dbReference type="Proteomes" id="UP001150879">
    <property type="component" value="Unassembled WGS sequence"/>
</dbReference>
<gene>
    <name evidence="1" type="ORF">N7472_008998</name>
</gene>
<dbReference type="AlphaFoldDB" id="A0A9W9M5Z8"/>
<proteinExistence type="predicted"/>
<evidence type="ECO:0000313" key="1">
    <source>
        <dbReference type="EMBL" id="KAJ5189984.1"/>
    </source>
</evidence>
<protein>
    <submittedName>
        <fullName evidence="1">Uncharacterized protein</fullName>
    </submittedName>
</protein>
<sequence>MDGIVCKAMVQASAVVVDTNPLMTKPNIDKHIVPSLGHVGIDAQAVELESYAVDAYVGTSFGQIIWLKLAT</sequence>
<reference evidence="1" key="2">
    <citation type="journal article" date="2023" name="IMA Fungus">
        <title>Comparative genomic study of the Penicillium genus elucidates a diverse pangenome and 15 lateral gene transfer events.</title>
        <authorList>
            <person name="Petersen C."/>
            <person name="Sorensen T."/>
            <person name="Nielsen M.R."/>
            <person name="Sondergaard T.E."/>
            <person name="Sorensen J.L."/>
            <person name="Fitzpatrick D.A."/>
            <person name="Frisvad J.C."/>
            <person name="Nielsen K.L."/>
        </authorList>
    </citation>
    <scope>NUCLEOTIDE SEQUENCE</scope>
    <source>
        <strain evidence="1">IBT 16849</strain>
    </source>
</reference>
<keyword evidence="2" id="KW-1185">Reference proteome</keyword>
<evidence type="ECO:0000313" key="2">
    <source>
        <dbReference type="Proteomes" id="UP001150879"/>
    </source>
</evidence>
<dbReference type="EMBL" id="JAPQKP010000005">
    <property type="protein sequence ID" value="KAJ5189984.1"/>
    <property type="molecule type" value="Genomic_DNA"/>
</dbReference>
<accession>A0A9W9M5Z8</accession>